<keyword evidence="4" id="KW-0720">Serine protease</keyword>
<keyword evidence="10" id="KW-1185">Reference proteome</keyword>
<dbReference type="Pfam" id="PF24476">
    <property type="entry name" value="DUF7580"/>
    <property type="match status" value="1"/>
</dbReference>
<protein>
    <submittedName>
        <fullName evidence="9">Uncharacterized protein</fullName>
    </submittedName>
</protein>
<dbReference type="InterPro" id="IPR050131">
    <property type="entry name" value="Peptidase_S8_subtilisin-like"/>
</dbReference>
<evidence type="ECO:0000259" key="8">
    <source>
        <dbReference type="Pfam" id="PF24476"/>
    </source>
</evidence>
<dbReference type="GO" id="GO:0006508">
    <property type="term" value="P:proteolysis"/>
    <property type="evidence" value="ECO:0007669"/>
    <property type="project" value="UniProtKB-KW"/>
</dbReference>
<dbReference type="SUPFAM" id="SSF52743">
    <property type="entry name" value="Subtilisin-like"/>
    <property type="match status" value="1"/>
</dbReference>
<dbReference type="PRINTS" id="PR00723">
    <property type="entry name" value="SUBTILISIN"/>
</dbReference>
<evidence type="ECO:0000259" key="7">
    <source>
        <dbReference type="Pfam" id="PF00082"/>
    </source>
</evidence>
<dbReference type="InterPro" id="IPR000209">
    <property type="entry name" value="Peptidase_S8/S53_dom"/>
</dbReference>
<dbReference type="PANTHER" id="PTHR43806">
    <property type="entry name" value="PEPTIDASE S8"/>
    <property type="match status" value="1"/>
</dbReference>
<evidence type="ECO:0000313" key="9">
    <source>
        <dbReference type="EMBL" id="RTE80932.1"/>
    </source>
</evidence>
<dbReference type="Proteomes" id="UP000287124">
    <property type="component" value="Unassembled WGS sequence"/>
</dbReference>
<comment type="caution">
    <text evidence="9">The sequence shown here is derived from an EMBL/GenBank/DDBJ whole genome shotgun (WGS) entry which is preliminary data.</text>
</comment>
<comment type="similarity">
    <text evidence="1 5">Belongs to the peptidase S8 family.</text>
</comment>
<name>A0A430LYY3_9HYPO</name>
<reference evidence="9 10" key="1">
    <citation type="submission" date="2017-06" db="EMBL/GenBank/DDBJ databases">
        <title>Comparative genomic analysis of Ambrosia Fusariam Clade fungi.</title>
        <authorList>
            <person name="Stajich J.E."/>
            <person name="Carrillo J."/>
            <person name="Kijimoto T."/>
            <person name="Eskalen A."/>
            <person name="O'Donnell K."/>
            <person name="Kasson M."/>
        </authorList>
    </citation>
    <scope>NUCLEOTIDE SEQUENCE [LARGE SCALE GENOMIC DNA]</scope>
    <source>
        <strain evidence="9 10">UCR1854</strain>
    </source>
</reference>
<proteinExistence type="inferred from homology"/>
<dbReference type="InterPro" id="IPR015500">
    <property type="entry name" value="Peptidase_S8_subtilisin-rel"/>
</dbReference>
<sequence length="1022" mass="114036">MEHELATAPEWRIFEAVQPLFAADLPWRLVDTQRSDPVHADAVGIDIKKMKDIFQSEMQFLPLSLPDQDISTKAFALCIRELKDLLRFLESLVLHRVIAAAGELTEQLDNKEEDEHTPSNPTSESDDRLWFCRWWFGSPPTDPPPVSTPSRSPAVTTKPSEAPPSRPLYEKLEALRTVAENSRCEGNPMVNSCTRFLKLDHTLQEFTTGVSAAVYLNKRLQGLSKPPSSAVFQSAEAQAVSKTKWESGMPWGMLERLFRFLVESSCSQHHARLKLNGFQLDKCSSSSPPINMFMSSCLSQTYWQDCQCVSILSDPITLSSDGRVALNDVCEYIAASVRHRPARLLSVGFNDRLLLHLPENNESSIHAGHSQMVSFEEILDQGLLREPGGMLDMNDKAVLALSLARCLLHLATGPWAQQKWTRSNVHFLGEIEDIRDVWHPYVTCPIAEDTASQSATPVDIVSLFSSFAQLLVELETGDRVTLEPGHGDLEDTIAAIQEQKMAGCYARGYYNEAVTGCFQVNAAMRKAMRQASKTQQDPKYLIRKAIYDTVVSRLERNFLQISTQAMPTILRNLSQGKRATRSGVYIPLGGHRNEAHTQISQCGGSTSAFFTVSGAYPDIAQSDTGICDSVSDNYENLDGGFDADLNNASPTRGIRITALSTMFFDGESSNVRNRTVRFADTFFNSFDEFRKRYIVPNFQSEENGKARVRIAILDTGINSDDLRSRLDRVSAIRKNQNCPRNNRCPIKAIKSFIGDVTNSEGDSCERGHGTHVASILLRLAPDADLYIAKVSTGEQHFDNPGGIAKAIYWATDECKVDIINMSFGSRLRSPTVQRAIAHAKERKPSGVLLFAAASNFGKNEPMMYPASDSNVMGVHALDGHGNDSGWTNPSPVGPHHNFGTLGLGIEMLWKEKIIYKSGSSFASPTAAAIAANMIDWLYHMKQRGSLTYHQYNFLRQSEGMRQIFKLQAVKSGDVWSVTPWKLFMPHLEEEDPDFVVCARIKHDIPSFRLEEEEEEEEEEVDQ</sequence>
<evidence type="ECO:0000256" key="6">
    <source>
        <dbReference type="SAM" id="MobiDB-lite"/>
    </source>
</evidence>
<gene>
    <name evidence="9" type="ORF">BHE90_004563</name>
</gene>
<dbReference type="Pfam" id="PF00082">
    <property type="entry name" value="Peptidase_S8"/>
    <property type="match status" value="1"/>
</dbReference>
<feature type="region of interest" description="Disordered" evidence="6">
    <location>
        <begin position="141"/>
        <end position="167"/>
    </location>
</feature>
<dbReference type="InterPro" id="IPR036852">
    <property type="entry name" value="Peptidase_S8/S53_dom_sf"/>
</dbReference>
<dbReference type="AlphaFoldDB" id="A0A430LYY3"/>
<evidence type="ECO:0000256" key="5">
    <source>
        <dbReference type="PROSITE-ProRule" id="PRU01240"/>
    </source>
</evidence>
<evidence type="ECO:0000256" key="1">
    <source>
        <dbReference type="ARBA" id="ARBA00011073"/>
    </source>
</evidence>
<dbReference type="PROSITE" id="PS00136">
    <property type="entry name" value="SUBTILASE_ASP"/>
    <property type="match status" value="1"/>
</dbReference>
<feature type="domain" description="DUF7580" evidence="8">
    <location>
        <begin position="254"/>
        <end position="557"/>
    </location>
</feature>
<feature type="compositionally biased region" description="Low complexity" evidence="6">
    <location>
        <begin position="148"/>
        <end position="157"/>
    </location>
</feature>
<accession>A0A430LYY3</accession>
<evidence type="ECO:0000256" key="4">
    <source>
        <dbReference type="ARBA" id="ARBA00022825"/>
    </source>
</evidence>
<dbReference type="InterPro" id="IPR056002">
    <property type="entry name" value="DUF7580"/>
</dbReference>
<dbReference type="Gene3D" id="3.40.50.200">
    <property type="entry name" value="Peptidase S8/S53 domain"/>
    <property type="match status" value="1"/>
</dbReference>
<dbReference type="PROSITE" id="PS51892">
    <property type="entry name" value="SUBTILASE"/>
    <property type="match status" value="1"/>
</dbReference>
<dbReference type="EMBL" id="MIKF01000049">
    <property type="protein sequence ID" value="RTE80932.1"/>
    <property type="molecule type" value="Genomic_DNA"/>
</dbReference>
<evidence type="ECO:0000256" key="3">
    <source>
        <dbReference type="ARBA" id="ARBA00022801"/>
    </source>
</evidence>
<keyword evidence="2" id="KW-0645">Protease</keyword>
<dbReference type="InterPro" id="IPR023827">
    <property type="entry name" value="Peptidase_S8_Asp-AS"/>
</dbReference>
<dbReference type="PANTHER" id="PTHR43806:SF11">
    <property type="entry name" value="CEREVISIN-RELATED"/>
    <property type="match status" value="1"/>
</dbReference>
<keyword evidence="3" id="KW-0378">Hydrolase</keyword>
<feature type="domain" description="Peptidase S8/S53" evidence="7">
    <location>
        <begin position="708"/>
        <end position="935"/>
    </location>
</feature>
<comment type="caution">
    <text evidence="5">Lacks conserved residue(s) required for the propagation of feature annotation.</text>
</comment>
<organism evidence="9 10">
    <name type="scientific">Fusarium euwallaceae</name>
    <dbReference type="NCBI Taxonomy" id="1147111"/>
    <lineage>
        <taxon>Eukaryota</taxon>
        <taxon>Fungi</taxon>
        <taxon>Dikarya</taxon>
        <taxon>Ascomycota</taxon>
        <taxon>Pezizomycotina</taxon>
        <taxon>Sordariomycetes</taxon>
        <taxon>Hypocreomycetidae</taxon>
        <taxon>Hypocreales</taxon>
        <taxon>Nectriaceae</taxon>
        <taxon>Fusarium</taxon>
        <taxon>Fusarium solani species complex</taxon>
    </lineage>
</organism>
<dbReference type="GO" id="GO:0004252">
    <property type="term" value="F:serine-type endopeptidase activity"/>
    <property type="evidence" value="ECO:0007669"/>
    <property type="project" value="InterPro"/>
</dbReference>
<evidence type="ECO:0000256" key="2">
    <source>
        <dbReference type="ARBA" id="ARBA00022670"/>
    </source>
</evidence>
<evidence type="ECO:0000313" key="10">
    <source>
        <dbReference type="Proteomes" id="UP000287124"/>
    </source>
</evidence>